<evidence type="ECO:0008006" key="4">
    <source>
        <dbReference type="Google" id="ProtNLM"/>
    </source>
</evidence>
<dbReference type="InterPro" id="IPR020349">
    <property type="entry name" value="Uncharacterised_14.7kDa"/>
</dbReference>
<dbReference type="AlphaFoldDB" id="A0A0B5DYV2"/>
<evidence type="ECO:0000256" key="1">
    <source>
        <dbReference type="SAM" id="SignalP"/>
    </source>
</evidence>
<evidence type="ECO:0000313" key="2">
    <source>
        <dbReference type="EMBL" id="AJE48154.1"/>
    </source>
</evidence>
<dbReference type="Proteomes" id="UP000031521">
    <property type="component" value="Chromosome"/>
</dbReference>
<proteinExistence type="predicted"/>
<evidence type="ECO:0000313" key="3">
    <source>
        <dbReference type="Proteomes" id="UP000031521"/>
    </source>
</evidence>
<reference evidence="2 3" key="1">
    <citation type="journal article" date="2014" name="Int. J. Syst. Evol. Microbiol.">
        <title>Celeribacter indicus sp. nov., a polycyclic aromatic hydrocarbon-degrading bacterium from deep-sea sediment and reclassification of Huaishuia halophila as Celeribacter halophilus comb. nov.</title>
        <authorList>
            <person name="Lai Q."/>
            <person name="Cao J."/>
            <person name="Yuan J."/>
            <person name="Li F."/>
            <person name="Shao Z."/>
        </authorList>
    </citation>
    <scope>NUCLEOTIDE SEQUENCE [LARGE SCALE GENOMIC DNA]</scope>
    <source>
        <strain evidence="2">P73</strain>
    </source>
</reference>
<gene>
    <name evidence="2" type="ORF">P73_3439</name>
</gene>
<accession>A0A0B5DYV2</accession>
<dbReference type="OrthoDB" id="7862503at2"/>
<keyword evidence="1" id="KW-0732">Signal</keyword>
<feature type="chain" id="PRO_5002114165" description="NADH dehydrogenase subunit E" evidence="1">
    <location>
        <begin position="21"/>
        <end position="131"/>
    </location>
</feature>
<protein>
    <recommendedName>
        <fullName evidence="4">NADH dehydrogenase subunit E</fullName>
    </recommendedName>
</protein>
<dbReference type="Pfam" id="PF17267">
    <property type="entry name" value="DUF5333"/>
    <property type="match status" value="1"/>
</dbReference>
<dbReference type="KEGG" id="cid:P73_3439"/>
<organism evidence="2 3">
    <name type="scientific">Celeribacter indicus</name>
    <dbReference type="NCBI Taxonomy" id="1208324"/>
    <lineage>
        <taxon>Bacteria</taxon>
        <taxon>Pseudomonadati</taxon>
        <taxon>Pseudomonadota</taxon>
        <taxon>Alphaproteobacteria</taxon>
        <taxon>Rhodobacterales</taxon>
        <taxon>Roseobacteraceae</taxon>
        <taxon>Celeribacter</taxon>
    </lineage>
</organism>
<dbReference type="STRING" id="1208324.P73_3439"/>
<dbReference type="HOGENOM" id="CLU_1923814_0_0_5"/>
<feature type="signal peptide" evidence="1">
    <location>
        <begin position="1"/>
        <end position="20"/>
    </location>
</feature>
<dbReference type="EMBL" id="CP004393">
    <property type="protein sequence ID" value="AJE48154.1"/>
    <property type="molecule type" value="Genomic_DNA"/>
</dbReference>
<sequence>MIRHLAYPALIALMAAPASAAPITEDPEIKSVMIENMIVTELTSLCPGLAPRTRQVNAQAKSMLARITEKGYGADEVQALQDPAYLAELSRESDAFFAANGVEKRNTEAMCAFGKAQIAARSPLGKLMKNR</sequence>
<name>A0A0B5DYV2_9RHOB</name>
<dbReference type="RefSeq" id="WP_043870539.1">
    <property type="nucleotide sequence ID" value="NZ_CP004393.1"/>
</dbReference>
<keyword evidence="3" id="KW-1185">Reference proteome</keyword>